<dbReference type="OrthoDB" id="109589at2"/>
<evidence type="ECO:0000256" key="1">
    <source>
        <dbReference type="ARBA" id="ARBA00023002"/>
    </source>
</evidence>
<name>A0A160PKY4_9HYPH</name>
<dbReference type="RefSeq" id="WP_096486460.1">
    <property type="nucleotide sequence ID" value="NZ_AP014809.1"/>
</dbReference>
<evidence type="ECO:0000313" key="2">
    <source>
        <dbReference type="EMBL" id="BAU92540.1"/>
    </source>
</evidence>
<evidence type="ECO:0000313" key="3">
    <source>
        <dbReference type="Proteomes" id="UP000218288"/>
    </source>
</evidence>
<reference evidence="2 3" key="1">
    <citation type="journal article" date="2016" name="Genome Announc.">
        <title>Complete Genome Sequence of Methylobacterium populi P-1M, Isolated from Pink-Pigmented Household Biofilm.</title>
        <authorList>
            <person name="Morohoshi T."/>
            <person name="Ikeda T."/>
        </authorList>
    </citation>
    <scope>NUCLEOTIDE SEQUENCE [LARGE SCALE GENOMIC DNA]</scope>
    <source>
        <strain evidence="2 3">P-1M</strain>
    </source>
</reference>
<dbReference type="InterPro" id="IPR002347">
    <property type="entry name" value="SDR_fam"/>
</dbReference>
<dbReference type="NCBIfam" id="NF004846">
    <property type="entry name" value="PRK06197.1"/>
    <property type="match status" value="1"/>
</dbReference>
<keyword evidence="1" id="KW-0560">Oxidoreductase</keyword>
<dbReference type="SUPFAM" id="SSF51735">
    <property type="entry name" value="NAD(P)-binding Rossmann-fold domains"/>
    <property type="match status" value="1"/>
</dbReference>
<dbReference type="NCBIfam" id="NF004513">
    <property type="entry name" value="PRK05854.1"/>
    <property type="match status" value="1"/>
</dbReference>
<dbReference type="InterPro" id="IPR036291">
    <property type="entry name" value="NAD(P)-bd_dom_sf"/>
</dbReference>
<dbReference type="GO" id="GO:0016491">
    <property type="term" value="F:oxidoreductase activity"/>
    <property type="evidence" value="ECO:0007669"/>
    <property type="project" value="UniProtKB-KW"/>
</dbReference>
<protein>
    <submittedName>
        <fullName evidence="2">Short-chain dehydrogenase/reductase SDR</fullName>
    </submittedName>
</protein>
<dbReference type="Gene3D" id="3.40.50.720">
    <property type="entry name" value="NAD(P)-binding Rossmann-like Domain"/>
    <property type="match status" value="1"/>
</dbReference>
<dbReference type="EMBL" id="AP014809">
    <property type="protein sequence ID" value="BAU92540.1"/>
    <property type="molecule type" value="Genomic_DNA"/>
</dbReference>
<organism evidence="2 3">
    <name type="scientific">Methylorubrum populi</name>
    <dbReference type="NCBI Taxonomy" id="223967"/>
    <lineage>
        <taxon>Bacteria</taxon>
        <taxon>Pseudomonadati</taxon>
        <taxon>Pseudomonadota</taxon>
        <taxon>Alphaproteobacteria</taxon>
        <taxon>Hyphomicrobiales</taxon>
        <taxon>Methylobacteriaceae</taxon>
        <taxon>Methylorubrum</taxon>
    </lineage>
</organism>
<dbReference type="PANTHER" id="PTHR43157:SF31">
    <property type="entry name" value="PHOSPHATIDYLINOSITOL-GLYCAN BIOSYNTHESIS CLASS F PROTEIN"/>
    <property type="match status" value="1"/>
</dbReference>
<gene>
    <name evidence="2" type="ORF">MPPM_3935</name>
</gene>
<proteinExistence type="predicted"/>
<dbReference type="PRINTS" id="PR00081">
    <property type="entry name" value="GDHRDH"/>
</dbReference>
<accession>A0A160PKY4</accession>
<dbReference type="Proteomes" id="UP000218288">
    <property type="component" value="Chromosome"/>
</dbReference>
<dbReference type="Pfam" id="PF00106">
    <property type="entry name" value="adh_short"/>
    <property type="match status" value="1"/>
</dbReference>
<dbReference type="PANTHER" id="PTHR43157">
    <property type="entry name" value="PHOSPHATIDYLINOSITOL-GLYCAN BIOSYNTHESIS CLASS F PROTEIN-RELATED"/>
    <property type="match status" value="1"/>
</dbReference>
<sequence>MARQRWTVADIPSQAGRRAVVTGASAGLGFETARALAGAGASVVLAVRDPEKGERAAAAIRRAHPGADLSVRPIDTASLASVRAFAGGWPAEASIDRLVLNAGIAAVPRREESADGFERQLATNFLGHFALTGLLLPALSPAARVVSVASLAHRSGTIRFDDLHWRETYAAQPAYRQSKLALLMFALELDRRLKASGSGIASLAAHPGLAVTEVFRRGDRAGAFQQGAGRIIFSLIGQPAAQGALPILYAATATEAERGGYYGPDGVWEARGFPRPASIAPRALDRAAAGRLWTMSERLTGVRFPL</sequence>
<dbReference type="AlphaFoldDB" id="A0A160PKY4"/>